<dbReference type="GO" id="GO:0031122">
    <property type="term" value="P:cytoplasmic microtubule organization"/>
    <property type="evidence" value="ECO:0007669"/>
    <property type="project" value="TreeGrafter"/>
</dbReference>
<keyword evidence="9" id="KW-1185">Reference proteome</keyword>
<dbReference type="GO" id="GO:0051011">
    <property type="term" value="F:microtubule minus-end binding"/>
    <property type="evidence" value="ECO:0007669"/>
    <property type="project" value="TreeGrafter"/>
</dbReference>
<dbReference type="Pfam" id="PF04130">
    <property type="entry name" value="GCP_C_terminal"/>
    <property type="match status" value="1"/>
</dbReference>
<evidence type="ECO:0000256" key="2">
    <source>
        <dbReference type="ARBA" id="ARBA00022490"/>
    </source>
</evidence>
<dbReference type="Proteomes" id="UP001224775">
    <property type="component" value="Unassembled WGS sequence"/>
</dbReference>
<dbReference type="InterPro" id="IPR040457">
    <property type="entry name" value="GCP_C"/>
</dbReference>
<dbReference type="GO" id="GO:0007020">
    <property type="term" value="P:microtubule nucleation"/>
    <property type="evidence" value="ECO:0007669"/>
    <property type="project" value="InterPro"/>
</dbReference>
<dbReference type="GO" id="GO:0005874">
    <property type="term" value="C:microtubule"/>
    <property type="evidence" value="ECO:0007669"/>
    <property type="project" value="UniProtKB-KW"/>
</dbReference>
<evidence type="ECO:0000313" key="8">
    <source>
        <dbReference type="EMBL" id="KAK1748174.1"/>
    </source>
</evidence>
<feature type="domain" description="Gamma tubulin complex component protein N-terminal" evidence="7">
    <location>
        <begin position="110"/>
        <end position="453"/>
    </location>
</feature>
<evidence type="ECO:0000259" key="6">
    <source>
        <dbReference type="Pfam" id="PF04130"/>
    </source>
</evidence>
<dbReference type="AlphaFoldDB" id="A0AAD8YME8"/>
<dbReference type="PANTHER" id="PTHR19302">
    <property type="entry name" value="GAMMA TUBULIN COMPLEX PROTEIN"/>
    <property type="match status" value="1"/>
</dbReference>
<dbReference type="GO" id="GO:0000278">
    <property type="term" value="P:mitotic cell cycle"/>
    <property type="evidence" value="ECO:0007669"/>
    <property type="project" value="TreeGrafter"/>
</dbReference>
<keyword evidence="3 5" id="KW-0493">Microtubule</keyword>
<evidence type="ECO:0000259" key="7">
    <source>
        <dbReference type="Pfam" id="PF17681"/>
    </source>
</evidence>
<dbReference type="InterPro" id="IPR042241">
    <property type="entry name" value="GCP_C_sf"/>
</dbReference>
<dbReference type="InterPro" id="IPR041470">
    <property type="entry name" value="GCP_N"/>
</dbReference>
<evidence type="ECO:0000256" key="3">
    <source>
        <dbReference type="ARBA" id="ARBA00022701"/>
    </source>
</evidence>
<dbReference type="InterPro" id="IPR007259">
    <property type="entry name" value="GCP"/>
</dbReference>
<comment type="similarity">
    <text evidence="1 5">Belongs to the TUBGCP family.</text>
</comment>
<dbReference type="GO" id="GO:0051225">
    <property type="term" value="P:spindle assembly"/>
    <property type="evidence" value="ECO:0007669"/>
    <property type="project" value="TreeGrafter"/>
</dbReference>
<proteinExistence type="inferred from homology"/>
<dbReference type="Pfam" id="PF17681">
    <property type="entry name" value="GCP_N_terminal"/>
    <property type="match status" value="1"/>
</dbReference>
<accession>A0AAD8YME8</accession>
<evidence type="ECO:0000313" key="9">
    <source>
        <dbReference type="Proteomes" id="UP001224775"/>
    </source>
</evidence>
<evidence type="ECO:0000256" key="4">
    <source>
        <dbReference type="ARBA" id="ARBA00023212"/>
    </source>
</evidence>
<feature type="domain" description="Gamma tubulin complex component C-terminal" evidence="6">
    <location>
        <begin position="458"/>
        <end position="839"/>
    </location>
</feature>
<reference evidence="8" key="1">
    <citation type="submission" date="2023-06" db="EMBL/GenBank/DDBJ databases">
        <title>Survivors Of The Sea: Transcriptome response of Skeletonema marinoi to long-term dormancy.</title>
        <authorList>
            <person name="Pinder M.I.M."/>
            <person name="Kourtchenko O."/>
            <person name="Robertson E.K."/>
            <person name="Larsson T."/>
            <person name="Maumus F."/>
            <person name="Osuna-Cruz C.M."/>
            <person name="Vancaester E."/>
            <person name="Stenow R."/>
            <person name="Vandepoele K."/>
            <person name="Ploug H."/>
            <person name="Bruchert V."/>
            <person name="Godhe A."/>
            <person name="Topel M."/>
        </authorList>
    </citation>
    <scope>NUCLEOTIDE SEQUENCE</scope>
    <source>
        <strain evidence="8">R05AC</strain>
    </source>
</reference>
<keyword evidence="2 5" id="KW-0963">Cytoplasm</keyword>
<keyword evidence="4 5" id="KW-0206">Cytoskeleton</keyword>
<name>A0AAD8YME8_9STRA</name>
<protein>
    <recommendedName>
        <fullName evidence="5">Spindle pole body component</fullName>
    </recommendedName>
</protein>
<dbReference type="GO" id="GO:0000930">
    <property type="term" value="C:gamma-tubulin complex"/>
    <property type="evidence" value="ECO:0007669"/>
    <property type="project" value="TreeGrafter"/>
</dbReference>
<dbReference type="EMBL" id="JATAAI010000001">
    <property type="protein sequence ID" value="KAK1748174.1"/>
    <property type="molecule type" value="Genomic_DNA"/>
</dbReference>
<sequence>MNDGTASTEDDKPLIEFLQEHNQCKPRKTESFQFVAANTPHSPDWVYSTAEGVDRVFLGGSYLSEQGRHALPLEMEQELFPEPHPASQKGGVTHQQLVELPVDMQEQFLLDELVGAMMGLEGQFLRFHSMEIGETEEGEEYVEPAGFGFASFSYIGGNLDSSLQSILTRMLPLCSNYVHVNQYVSSCLGMYECGIVTRTLCEAINKLLREYLEFVANLNYLLREAGTDDKNISMSMVYVNSQPSIRTMAVLYQVVSTARGKKGGELLNALQNLMSLHYVGDAKGSEVMSFLLMECAAPYARMMQSWLQRGKVHDPYSEFMIEVTDKRFRESQVTFQQRMEWTDWCRVQDEHVLDSLYDANDQMSSTRNAMFGDESRATSNMSARDKAYTTGKYRRAIHFCDEGPISSSGQETKAEQTKEEEVNTLLNPLKLSRCIDHSYHDASDTLLHLLMGKYDILSSLRFMKKYFLLDQGDFFVNFLDGVETELHKELPNVLQGRVQNWLTTTMARSMESNPQSSHSTQFASSLRCCFLDRNVRDTLHDMGKGRKSSRSKKSSRAKVLAGFEAIAFEFKNVPFPASLVLSPVQLRSYQLLFRQIFFAKYVERQLVNMWSDHQLLKQMTALRAACSPTFSLRRRMLHFIQNFVYYMKFEVIEPHWRELESKLNASKEYCLNRSKHDDSTEANFPRTVDDLLNEHNQFLTRLFTQCLLSNYDLIERASKIMTTCLLFCTQIKFFMESTKVHETLENTRIERSMMRFGKKKKNSDRETEFRAKREENIQRCSDRILKEYRTENYQHMIKKFDQVFTSHLAEFMKNLNSDYGQRSNSHLTNLFMQLDYNGFVSSSLYPE</sequence>
<evidence type="ECO:0000256" key="5">
    <source>
        <dbReference type="RuleBase" id="RU363050"/>
    </source>
</evidence>
<comment type="caution">
    <text evidence="8">The sequence shown here is derived from an EMBL/GenBank/DDBJ whole genome shotgun (WGS) entry which is preliminary data.</text>
</comment>
<dbReference type="GO" id="GO:0051321">
    <property type="term" value="P:meiotic cell cycle"/>
    <property type="evidence" value="ECO:0007669"/>
    <property type="project" value="TreeGrafter"/>
</dbReference>
<dbReference type="Gene3D" id="1.20.120.1900">
    <property type="entry name" value="Gamma-tubulin complex, C-terminal domain"/>
    <property type="match status" value="1"/>
</dbReference>
<organism evidence="8 9">
    <name type="scientific">Skeletonema marinoi</name>
    <dbReference type="NCBI Taxonomy" id="267567"/>
    <lineage>
        <taxon>Eukaryota</taxon>
        <taxon>Sar</taxon>
        <taxon>Stramenopiles</taxon>
        <taxon>Ochrophyta</taxon>
        <taxon>Bacillariophyta</taxon>
        <taxon>Coscinodiscophyceae</taxon>
        <taxon>Thalassiosirophycidae</taxon>
        <taxon>Thalassiosirales</taxon>
        <taxon>Skeletonemataceae</taxon>
        <taxon>Skeletonema</taxon>
        <taxon>Skeletonema marinoi-dohrnii complex</taxon>
    </lineage>
</organism>
<dbReference type="PANTHER" id="PTHR19302:SF13">
    <property type="entry name" value="GAMMA-TUBULIN COMPLEX COMPONENT 2"/>
    <property type="match status" value="1"/>
</dbReference>
<dbReference type="GO" id="GO:0000922">
    <property type="term" value="C:spindle pole"/>
    <property type="evidence" value="ECO:0007669"/>
    <property type="project" value="InterPro"/>
</dbReference>
<gene>
    <name evidence="8" type="ORF">QTG54_000113</name>
</gene>
<comment type="subcellular location">
    <subcellularLocation>
        <location evidence="5">Cytoplasm</location>
        <location evidence="5">Cytoskeleton</location>
        <location evidence="5">Microtubule organizing center</location>
    </subcellularLocation>
</comment>
<evidence type="ECO:0000256" key="1">
    <source>
        <dbReference type="ARBA" id="ARBA00010337"/>
    </source>
</evidence>
<dbReference type="GO" id="GO:0043015">
    <property type="term" value="F:gamma-tubulin binding"/>
    <property type="evidence" value="ECO:0007669"/>
    <property type="project" value="InterPro"/>
</dbReference>